<comment type="caution">
    <text evidence="3">Lacks conserved residue(s) required for the propagation of feature annotation.</text>
</comment>
<dbReference type="Proteomes" id="UP000585474">
    <property type="component" value="Unassembled WGS sequence"/>
</dbReference>
<feature type="region of interest" description="Disordered" evidence="4">
    <location>
        <begin position="81"/>
        <end position="116"/>
    </location>
</feature>
<dbReference type="Pfam" id="PF03514">
    <property type="entry name" value="GRAS"/>
    <property type="match status" value="2"/>
</dbReference>
<sequence>MLETSWVLIEESTEPLTLSLKLFIEPNDHSAEWSGKPTQKGTRRDNFIQVVFVLQDQPPIENQWSCYRWYFCNYSAQAGTSHRKHHRKRGNAQINGSRGRKNHHREDYTLEEERSSKQAAVYEEEVELSEMFDQVLLFTNVKGGPDCYEVPDAQSEASKNLQQNGQPHASRGGKTRAKKQGNKEEVVDLTTLLINCAQSVAADDRRTANEQLKRIRQHSSLSGDGSQRLANIFADGLEARLAGTGSQIYAALASKRISATDKLKAYQLYLLACPFKKINELKLAVSCLFRFENLLDETVVDNNPRDAVLKLIRKTNPDIFIHSVINGSYSAPFFVTRFREALFHYSSLFDMFEANVPREHPQRTIFEKEFYGREVMNVIACEGLERVERPETYKQWQVRNTKAGFRILPLDIEILEKLKSKVKKAYHKDFVINEASQWMLQGWKGRVFCASSCWVPA</sequence>
<dbReference type="AlphaFoldDB" id="A0A7J0F1B6"/>
<dbReference type="PROSITE" id="PS50985">
    <property type="entry name" value="GRAS"/>
    <property type="match status" value="1"/>
</dbReference>
<keyword evidence="1" id="KW-0805">Transcription regulation</keyword>
<organism evidence="5 6">
    <name type="scientific">Actinidia rufa</name>
    <dbReference type="NCBI Taxonomy" id="165716"/>
    <lineage>
        <taxon>Eukaryota</taxon>
        <taxon>Viridiplantae</taxon>
        <taxon>Streptophyta</taxon>
        <taxon>Embryophyta</taxon>
        <taxon>Tracheophyta</taxon>
        <taxon>Spermatophyta</taxon>
        <taxon>Magnoliopsida</taxon>
        <taxon>eudicotyledons</taxon>
        <taxon>Gunneridae</taxon>
        <taxon>Pentapetalae</taxon>
        <taxon>asterids</taxon>
        <taxon>Ericales</taxon>
        <taxon>Actinidiaceae</taxon>
        <taxon>Actinidia</taxon>
    </lineage>
</organism>
<evidence type="ECO:0000256" key="1">
    <source>
        <dbReference type="ARBA" id="ARBA00023015"/>
    </source>
</evidence>
<dbReference type="EMBL" id="BJWL01000008">
    <property type="protein sequence ID" value="GFY92266.1"/>
    <property type="molecule type" value="Genomic_DNA"/>
</dbReference>
<dbReference type="PANTHER" id="PTHR31636">
    <property type="entry name" value="OSJNBA0084A10.13 PROTEIN-RELATED"/>
    <property type="match status" value="1"/>
</dbReference>
<name>A0A7J0F1B6_9ERIC</name>
<feature type="compositionally biased region" description="Basic residues" evidence="4">
    <location>
        <begin position="171"/>
        <end position="180"/>
    </location>
</feature>
<feature type="compositionally biased region" description="Basic and acidic residues" evidence="4">
    <location>
        <begin position="104"/>
        <end position="116"/>
    </location>
</feature>
<evidence type="ECO:0000313" key="5">
    <source>
        <dbReference type="EMBL" id="GFY92266.1"/>
    </source>
</evidence>
<protein>
    <submittedName>
        <fullName evidence="5">GRAS family transcription factor</fullName>
    </submittedName>
</protein>
<dbReference type="OrthoDB" id="47276at2759"/>
<comment type="similarity">
    <text evidence="3">Belongs to the GRAS family.</text>
</comment>
<reference evidence="5 6" key="1">
    <citation type="submission" date="2019-07" db="EMBL/GenBank/DDBJ databases">
        <title>De Novo Assembly of kiwifruit Actinidia rufa.</title>
        <authorList>
            <person name="Sugita-Konishi S."/>
            <person name="Sato K."/>
            <person name="Mori E."/>
            <person name="Abe Y."/>
            <person name="Kisaki G."/>
            <person name="Hamano K."/>
            <person name="Suezawa K."/>
            <person name="Otani M."/>
            <person name="Fukuda T."/>
            <person name="Manabe T."/>
            <person name="Gomi K."/>
            <person name="Tabuchi M."/>
            <person name="Akimitsu K."/>
            <person name="Kataoka I."/>
        </authorList>
    </citation>
    <scope>NUCLEOTIDE SEQUENCE [LARGE SCALE GENOMIC DNA]</scope>
    <source>
        <strain evidence="6">cv. Fuchu</strain>
    </source>
</reference>
<keyword evidence="2" id="KW-0804">Transcription</keyword>
<evidence type="ECO:0000256" key="4">
    <source>
        <dbReference type="SAM" id="MobiDB-lite"/>
    </source>
</evidence>
<evidence type="ECO:0000256" key="3">
    <source>
        <dbReference type="PROSITE-ProRule" id="PRU01191"/>
    </source>
</evidence>
<accession>A0A7J0F1B6</accession>
<feature type="region of interest" description="Disordered" evidence="4">
    <location>
        <begin position="149"/>
        <end position="182"/>
    </location>
</feature>
<feature type="region of interest" description="SAW" evidence="3">
    <location>
        <begin position="380"/>
        <end position="455"/>
    </location>
</feature>
<gene>
    <name evidence="5" type="ORF">Acr_08g0006620</name>
</gene>
<proteinExistence type="inferred from homology"/>
<evidence type="ECO:0000313" key="6">
    <source>
        <dbReference type="Proteomes" id="UP000585474"/>
    </source>
</evidence>
<feature type="compositionally biased region" description="Basic residues" evidence="4">
    <location>
        <begin position="81"/>
        <end position="90"/>
    </location>
</feature>
<comment type="caution">
    <text evidence="5">The sequence shown here is derived from an EMBL/GenBank/DDBJ whole genome shotgun (WGS) entry which is preliminary data.</text>
</comment>
<keyword evidence="6" id="KW-1185">Reference proteome</keyword>
<feature type="region of interest" description="Leucine repeat I (LRI)" evidence="3">
    <location>
        <begin position="187"/>
        <end position="247"/>
    </location>
</feature>
<evidence type="ECO:0000256" key="2">
    <source>
        <dbReference type="ARBA" id="ARBA00023163"/>
    </source>
</evidence>
<dbReference type="InterPro" id="IPR005202">
    <property type="entry name" value="TF_GRAS"/>
</dbReference>
<feature type="compositionally biased region" description="Polar residues" evidence="4">
    <location>
        <begin position="155"/>
        <end position="167"/>
    </location>
</feature>